<comment type="caution">
    <text evidence="11">The sequence shown here is derived from an EMBL/GenBank/DDBJ whole genome shotgun (WGS) entry which is preliminary data.</text>
</comment>
<evidence type="ECO:0000313" key="12">
    <source>
        <dbReference type="Proteomes" id="UP000316778"/>
    </source>
</evidence>
<evidence type="ECO:0000256" key="1">
    <source>
        <dbReference type="ARBA" id="ARBA00004162"/>
    </source>
</evidence>
<dbReference type="InterPro" id="IPR052027">
    <property type="entry name" value="PspC"/>
</dbReference>
<accession>A0A562TDW3</accession>
<dbReference type="PANTHER" id="PTHR33885:SF3">
    <property type="entry name" value="PHAGE SHOCK PROTEIN C"/>
    <property type="match status" value="1"/>
</dbReference>
<feature type="compositionally biased region" description="Basic and acidic residues" evidence="6">
    <location>
        <begin position="561"/>
        <end position="577"/>
    </location>
</feature>
<keyword evidence="3 7" id="KW-0812">Transmembrane</keyword>
<evidence type="ECO:0000256" key="6">
    <source>
        <dbReference type="SAM" id="MobiDB-lite"/>
    </source>
</evidence>
<feature type="transmembrane region" description="Helical" evidence="7">
    <location>
        <begin position="253"/>
        <end position="282"/>
    </location>
</feature>
<sequence length="614" mass="70101">MKIKTVRKMKKIININLASRLIPIEDSAYEILRQYLESLKRYFAREDGADEIVGDIESRIAEIFQDKLKKGAHCITDEDVEAVKTSMGTPEQLDEDGTRENARTTTEQPGAMPRPRKRLYRDPDNKVLGGVCSGLGAYLNVDPVVFRIIFALLAIGGFGTGILVYFILWIATPEANTAAEKLEMRGERVDLNNIRATVQDEINALKGQFKHVGDDMRNFSQGRGRQVGSDIERIFRNFITFLGKVLLFITKGFFYFLAVVILFSLIVAGIAIAASSAALFPLKSLLLATPMQNMLFWPAVIFLLGIPVVALIIFLIRKLTGINQTNRYVGYTLSFLWVIGLICAIWVIVSVARDFRTSYRERDAFALQQPGKGKLIIKKTEDVVEMEELDFFEGGLRVTDDTAIIDNIRVKIERSATDSFEVEVIRSSRGRTVARAKALARQIEFQLSQQDSMLYLPAGISIPRNSSFREQRVTVVVKVPVGKRIEVDPDAYHHYHFIRDWKEDWWDEWDEWDRDHDGPVELKMTIDGLDNIRIEKIREEQRKADQPAKDSVQDHYRYRYQQENRQERRDTPAREQEAPAATGQASVTARLEQLEMPDIESASMVLYSVYNMLK</sequence>
<organism evidence="11 12">
    <name type="scientific">Chitinophaga japonensis</name>
    <name type="common">Flexibacter japonensis</name>
    <dbReference type="NCBI Taxonomy" id="104662"/>
    <lineage>
        <taxon>Bacteria</taxon>
        <taxon>Pseudomonadati</taxon>
        <taxon>Bacteroidota</taxon>
        <taxon>Chitinophagia</taxon>
        <taxon>Chitinophagales</taxon>
        <taxon>Chitinophagaceae</taxon>
        <taxon>Chitinophaga</taxon>
    </lineage>
</organism>
<dbReference type="AlphaFoldDB" id="A0A562TDW3"/>
<dbReference type="InterPro" id="IPR054321">
    <property type="entry name" value="PspC-rel_TM"/>
</dbReference>
<evidence type="ECO:0000259" key="10">
    <source>
        <dbReference type="Pfam" id="PF22744"/>
    </source>
</evidence>
<feature type="transmembrane region" description="Helical" evidence="7">
    <location>
        <begin position="148"/>
        <end position="171"/>
    </location>
</feature>
<feature type="transmembrane region" description="Helical" evidence="7">
    <location>
        <begin position="294"/>
        <end position="316"/>
    </location>
</feature>
<dbReference type="Pfam" id="PF04024">
    <property type="entry name" value="PspC"/>
    <property type="match status" value="1"/>
</dbReference>
<name>A0A562TDW3_CHIJA</name>
<reference evidence="11 12" key="1">
    <citation type="journal article" date="2013" name="Stand. Genomic Sci.">
        <title>Genomic Encyclopedia of Type Strains, Phase I: The one thousand microbial genomes (KMG-I) project.</title>
        <authorList>
            <person name="Kyrpides N.C."/>
            <person name="Woyke T."/>
            <person name="Eisen J.A."/>
            <person name="Garrity G."/>
            <person name="Lilburn T.G."/>
            <person name="Beck B.J."/>
            <person name="Whitman W.B."/>
            <person name="Hugenholtz P."/>
            <person name="Klenk H.P."/>
        </authorList>
    </citation>
    <scope>NUCLEOTIDE SEQUENCE [LARGE SCALE GENOMIC DNA]</scope>
    <source>
        <strain evidence="11 12">DSM 13484</strain>
    </source>
</reference>
<evidence type="ECO:0000313" key="11">
    <source>
        <dbReference type="EMBL" id="TWI91747.1"/>
    </source>
</evidence>
<dbReference type="Proteomes" id="UP000316778">
    <property type="component" value="Unassembled WGS sequence"/>
</dbReference>
<evidence type="ECO:0000259" key="9">
    <source>
        <dbReference type="Pfam" id="PF22571"/>
    </source>
</evidence>
<dbReference type="EMBL" id="VLLG01000002">
    <property type="protein sequence ID" value="TWI91747.1"/>
    <property type="molecule type" value="Genomic_DNA"/>
</dbReference>
<dbReference type="InterPro" id="IPR054319">
    <property type="entry name" value="PspC-rel_ToastRack"/>
</dbReference>
<dbReference type="PANTHER" id="PTHR33885">
    <property type="entry name" value="PHAGE SHOCK PROTEIN C"/>
    <property type="match status" value="1"/>
</dbReference>
<evidence type="ECO:0000256" key="5">
    <source>
        <dbReference type="ARBA" id="ARBA00023136"/>
    </source>
</evidence>
<feature type="domain" description="PspC-related transmembrane region" evidence="9">
    <location>
        <begin position="223"/>
        <end position="355"/>
    </location>
</feature>
<feature type="domain" description="PspC-related ToastRack" evidence="10">
    <location>
        <begin position="403"/>
        <end position="507"/>
    </location>
</feature>
<keyword evidence="5 7" id="KW-0472">Membrane</keyword>
<dbReference type="GO" id="GO:0005886">
    <property type="term" value="C:plasma membrane"/>
    <property type="evidence" value="ECO:0007669"/>
    <property type="project" value="UniProtKB-SubCell"/>
</dbReference>
<evidence type="ECO:0000256" key="2">
    <source>
        <dbReference type="ARBA" id="ARBA00022475"/>
    </source>
</evidence>
<comment type="subcellular location">
    <subcellularLocation>
        <location evidence="1">Cell membrane</location>
        <topology evidence="1">Single-pass membrane protein</topology>
    </subcellularLocation>
</comment>
<evidence type="ECO:0000256" key="4">
    <source>
        <dbReference type="ARBA" id="ARBA00022989"/>
    </source>
</evidence>
<evidence type="ECO:0000256" key="7">
    <source>
        <dbReference type="SAM" id="Phobius"/>
    </source>
</evidence>
<dbReference type="InterPro" id="IPR007168">
    <property type="entry name" value="Phageshock_PspC_N"/>
</dbReference>
<keyword evidence="12" id="KW-1185">Reference proteome</keyword>
<gene>
    <name evidence="11" type="ORF">LX66_1127</name>
</gene>
<dbReference type="Pfam" id="PF22571">
    <property type="entry name" value="LiaI-LiaF-TM_PspC"/>
    <property type="match status" value="1"/>
</dbReference>
<feature type="transmembrane region" description="Helical" evidence="7">
    <location>
        <begin position="328"/>
        <end position="352"/>
    </location>
</feature>
<feature type="region of interest" description="Disordered" evidence="6">
    <location>
        <begin position="561"/>
        <end position="588"/>
    </location>
</feature>
<proteinExistence type="predicted"/>
<evidence type="ECO:0000259" key="8">
    <source>
        <dbReference type="Pfam" id="PF04024"/>
    </source>
</evidence>
<keyword evidence="2" id="KW-1003">Cell membrane</keyword>
<dbReference type="Pfam" id="PF22744">
    <property type="entry name" value="Toast-rack_PspC-Cterm"/>
    <property type="match status" value="1"/>
</dbReference>
<evidence type="ECO:0000256" key="3">
    <source>
        <dbReference type="ARBA" id="ARBA00022692"/>
    </source>
</evidence>
<feature type="region of interest" description="Disordered" evidence="6">
    <location>
        <begin position="85"/>
        <end position="119"/>
    </location>
</feature>
<feature type="domain" description="Phage shock protein PspC N-terminal" evidence="8">
    <location>
        <begin position="117"/>
        <end position="175"/>
    </location>
</feature>
<keyword evidence="4 7" id="KW-1133">Transmembrane helix</keyword>
<protein>
    <submittedName>
        <fullName evidence="11">Phage shock protein C (PspC) family protein</fullName>
    </submittedName>
</protein>